<dbReference type="PANTHER" id="PTHR14413:SF16">
    <property type="entry name" value="LARGE RIBOSOMAL SUBUNIT PROTEIN BL17M"/>
    <property type="match status" value="1"/>
</dbReference>
<dbReference type="STRING" id="6182.A0A4Z2DV10"/>
<dbReference type="OrthoDB" id="275000at2759"/>
<evidence type="ECO:0000313" key="7">
    <source>
        <dbReference type="Proteomes" id="UP000311919"/>
    </source>
</evidence>
<evidence type="ECO:0000256" key="3">
    <source>
        <dbReference type="ARBA" id="ARBA00023274"/>
    </source>
</evidence>
<dbReference type="Gene3D" id="3.90.1030.10">
    <property type="entry name" value="Ribosomal protein L17"/>
    <property type="match status" value="1"/>
</dbReference>
<accession>A0A4Z2DV10</accession>
<evidence type="ECO:0000256" key="5">
    <source>
        <dbReference type="ARBA" id="ARBA00035413"/>
    </source>
</evidence>
<keyword evidence="3" id="KW-0687">Ribonucleoprotein</keyword>
<dbReference type="GO" id="GO:0006412">
    <property type="term" value="P:translation"/>
    <property type="evidence" value="ECO:0007669"/>
    <property type="project" value="InterPro"/>
</dbReference>
<dbReference type="AlphaFoldDB" id="A0A4Z2DV10"/>
<comment type="caution">
    <text evidence="6">The sequence shown here is derived from an EMBL/GenBank/DDBJ whole genome shotgun (WGS) entry which is preliminary data.</text>
</comment>
<reference evidence="6 7" key="1">
    <citation type="submission" date="2019-03" db="EMBL/GenBank/DDBJ databases">
        <title>An improved genome assembly of the fluke Schistosoma japonicum.</title>
        <authorList>
            <person name="Hu W."/>
            <person name="Luo F."/>
            <person name="Yin M."/>
            <person name="Mo X."/>
            <person name="Sun C."/>
            <person name="Wu Q."/>
            <person name="Zhu B."/>
            <person name="Xiang M."/>
            <person name="Wang J."/>
            <person name="Wang Y."/>
            <person name="Zhang T."/>
            <person name="Xu B."/>
            <person name="Zheng H."/>
            <person name="Feng Z."/>
        </authorList>
    </citation>
    <scope>NUCLEOTIDE SEQUENCE [LARGE SCALE GENOMIC DNA]</scope>
    <source>
        <strain evidence="6">HuSjv2</strain>
        <tissue evidence="6">Worms</tissue>
    </source>
</reference>
<keyword evidence="2 6" id="KW-0689">Ribosomal protein</keyword>
<gene>
    <name evidence="6" type="ORF">EWB00_005470</name>
</gene>
<protein>
    <recommendedName>
        <fullName evidence="4">Large ribosomal subunit protein bL17m</fullName>
    </recommendedName>
    <alternativeName>
        <fullName evidence="5">39S ribosomal protein L17, mitochondrial</fullName>
    </alternativeName>
</protein>
<organism evidence="6 7">
    <name type="scientific">Schistosoma japonicum</name>
    <name type="common">Blood fluke</name>
    <dbReference type="NCBI Taxonomy" id="6182"/>
    <lineage>
        <taxon>Eukaryota</taxon>
        <taxon>Metazoa</taxon>
        <taxon>Spiralia</taxon>
        <taxon>Lophotrochozoa</taxon>
        <taxon>Platyhelminthes</taxon>
        <taxon>Trematoda</taxon>
        <taxon>Digenea</taxon>
        <taxon>Strigeidida</taxon>
        <taxon>Schistosomatoidea</taxon>
        <taxon>Schistosomatidae</taxon>
        <taxon>Schistosoma</taxon>
    </lineage>
</organism>
<dbReference type="EMBL" id="SKCS01000036">
    <property type="protein sequence ID" value="TNN20122.1"/>
    <property type="molecule type" value="Genomic_DNA"/>
</dbReference>
<dbReference type="Pfam" id="PF01196">
    <property type="entry name" value="Ribosomal_L17"/>
    <property type="match status" value="1"/>
</dbReference>
<dbReference type="InterPro" id="IPR000456">
    <property type="entry name" value="Ribosomal_bL17"/>
</dbReference>
<proteinExistence type="inferred from homology"/>
<keyword evidence="7" id="KW-1185">Reference proteome</keyword>
<name>A0A4Z2DV10_SCHJA</name>
<evidence type="ECO:0000256" key="2">
    <source>
        <dbReference type="ARBA" id="ARBA00022980"/>
    </source>
</evidence>
<dbReference type="PANTHER" id="PTHR14413">
    <property type="entry name" value="RIBOSOMAL PROTEIN L17"/>
    <property type="match status" value="1"/>
</dbReference>
<dbReference type="InterPro" id="IPR036373">
    <property type="entry name" value="Ribosomal_bL17_sf"/>
</dbReference>
<dbReference type="GO" id="GO:0005762">
    <property type="term" value="C:mitochondrial large ribosomal subunit"/>
    <property type="evidence" value="ECO:0007669"/>
    <property type="project" value="TreeGrafter"/>
</dbReference>
<evidence type="ECO:0000256" key="1">
    <source>
        <dbReference type="ARBA" id="ARBA00008777"/>
    </source>
</evidence>
<evidence type="ECO:0000313" key="6">
    <source>
        <dbReference type="EMBL" id="TNN20122.1"/>
    </source>
</evidence>
<comment type="similarity">
    <text evidence="1">Belongs to the bacterial ribosomal protein bL17 family.</text>
</comment>
<evidence type="ECO:0000256" key="4">
    <source>
        <dbReference type="ARBA" id="ARBA00035290"/>
    </source>
</evidence>
<dbReference type="Proteomes" id="UP000311919">
    <property type="component" value="Unassembled WGS sequence"/>
</dbReference>
<dbReference type="SUPFAM" id="SSF64263">
    <property type="entry name" value="Prokaryotic ribosomal protein L17"/>
    <property type="match status" value="1"/>
</dbReference>
<dbReference type="GO" id="GO:0003735">
    <property type="term" value="F:structural constituent of ribosome"/>
    <property type="evidence" value="ECO:0007669"/>
    <property type="project" value="InterPro"/>
</dbReference>
<sequence length="281" mass="32041">MTVVSTLLLVTMRKLLPKIPQMLTPASYSQFSNLPKTALFRFGISLVQLCRNASNQTDYGPAATRLRFPVPLKARRMRRAEGVGSDVTGRMMLLRRYVSKLLDDERIELPWPHAVETRLYAERLIQEGVLASTQQNLVSLFELWKNSNEPKIDGKLNVGILELSVFWLTEERLVEKLFKVFVPRYRLYQRAYTSLFKIFSPVYPIKTSGTKAFGILELHGNPWPPVHGHGIAGRDLNPEPFKHNYLINVLLDAAREAAVKKNSNLSTSSHTVIDYELHPIN</sequence>